<proteinExistence type="predicted"/>
<gene>
    <name evidence="1" type="ORF">FNT36_20600</name>
</gene>
<dbReference type="OrthoDB" id="840436at2"/>
<keyword evidence="2" id="KW-1185">Reference proteome</keyword>
<dbReference type="RefSeq" id="WP_144851598.1">
    <property type="nucleotide sequence ID" value="NZ_VMRJ01000005.1"/>
</dbReference>
<name>A0A558BQ26_9BACT</name>
<evidence type="ECO:0000313" key="1">
    <source>
        <dbReference type="EMBL" id="TVT38583.1"/>
    </source>
</evidence>
<dbReference type="Proteomes" id="UP000317624">
    <property type="component" value="Unassembled WGS sequence"/>
</dbReference>
<dbReference type="EMBL" id="VMRJ01000005">
    <property type="protein sequence ID" value="TVT38583.1"/>
    <property type="molecule type" value="Genomic_DNA"/>
</dbReference>
<accession>A0A558BQ26</accession>
<sequence>MESTDSVEQAVVALVNEFTGGIEEVTKSLGGLQKLFKETANVSPAEAITKIGVVVNALGAEGQASGCWRCR</sequence>
<evidence type="ECO:0000313" key="2">
    <source>
        <dbReference type="Proteomes" id="UP000317624"/>
    </source>
</evidence>
<organism evidence="1 2">
    <name type="scientific">Hymenobacter setariae</name>
    <dbReference type="NCBI Taxonomy" id="2594794"/>
    <lineage>
        <taxon>Bacteria</taxon>
        <taxon>Pseudomonadati</taxon>
        <taxon>Bacteroidota</taxon>
        <taxon>Cytophagia</taxon>
        <taxon>Cytophagales</taxon>
        <taxon>Hymenobacteraceae</taxon>
        <taxon>Hymenobacter</taxon>
    </lineage>
</organism>
<dbReference type="AlphaFoldDB" id="A0A558BQ26"/>
<comment type="caution">
    <text evidence="1">The sequence shown here is derived from an EMBL/GenBank/DDBJ whole genome shotgun (WGS) entry which is preliminary data.</text>
</comment>
<protein>
    <submittedName>
        <fullName evidence="1">Uncharacterized protein</fullName>
    </submittedName>
</protein>
<reference evidence="1 2" key="1">
    <citation type="submission" date="2019-07" db="EMBL/GenBank/DDBJ databases">
        <title>Hymenobacter sp. straun FUR1 Genome sequencing and assembly.</title>
        <authorList>
            <person name="Chhetri G."/>
        </authorList>
    </citation>
    <scope>NUCLEOTIDE SEQUENCE [LARGE SCALE GENOMIC DNA]</scope>
    <source>
        <strain evidence="1 2">Fur1</strain>
    </source>
</reference>